<evidence type="ECO:0000256" key="3">
    <source>
        <dbReference type="ARBA" id="ARBA00022801"/>
    </source>
</evidence>
<protein>
    <recommendedName>
        <fullName evidence="7">Lipase</fullName>
    </recommendedName>
</protein>
<reference evidence="11 12" key="1">
    <citation type="submission" date="2014-07" db="EMBL/GenBank/DDBJ databases">
        <title>Genomic and transcriptomic analysis on Apis cerana provide comprehensive insights into honey bee biology.</title>
        <authorList>
            <person name="Diao Q."/>
            <person name="Sun L."/>
            <person name="Zheng H."/>
            <person name="Zheng H."/>
            <person name="Xu S."/>
            <person name="Wang S."/>
            <person name="Zeng Z."/>
            <person name="Hu F."/>
            <person name="Su S."/>
            <person name="Wu J."/>
        </authorList>
    </citation>
    <scope>NUCLEOTIDE SEQUENCE [LARGE SCALE GENOMIC DNA]</scope>
    <source>
        <tissue evidence="11">Pupae without intestine</tissue>
    </source>
</reference>
<keyword evidence="6" id="KW-0325">Glycoprotein</keyword>
<feature type="active site" description="Nucleophile" evidence="8">
    <location>
        <position position="185"/>
    </location>
</feature>
<dbReference type="EMBL" id="KZ288280">
    <property type="protein sequence ID" value="PBC29636.1"/>
    <property type="molecule type" value="Genomic_DNA"/>
</dbReference>
<dbReference type="Proteomes" id="UP000242457">
    <property type="component" value="Unassembled WGS sequence"/>
</dbReference>
<keyword evidence="12" id="KW-1185">Reference proteome</keyword>
<comment type="similarity">
    <text evidence="1 7">Belongs to the AB hydrolase superfamily. Lipase family.</text>
</comment>
<accession>A0A2A3EEP0</accession>
<feature type="active site" description="Charge relay system" evidence="8">
    <location>
        <position position="358"/>
    </location>
</feature>
<evidence type="ECO:0000256" key="4">
    <source>
        <dbReference type="ARBA" id="ARBA00022963"/>
    </source>
</evidence>
<evidence type="ECO:0000256" key="5">
    <source>
        <dbReference type="ARBA" id="ARBA00023098"/>
    </source>
</evidence>
<evidence type="ECO:0000256" key="8">
    <source>
        <dbReference type="PIRSR" id="PIRSR000862-1"/>
    </source>
</evidence>
<gene>
    <name evidence="11" type="ORF">APICC_07975</name>
</gene>
<feature type="active site" description="Charge relay system" evidence="8">
    <location>
        <position position="388"/>
    </location>
</feature>
<dbReference type="InterPro" id="IPR006693">
    <property type="entry name" value="AB_hydrolase_lipase"/>
</dbReference>
<evidence type="ECO:0000256" key="9">
    <source>
        <dbReference type="SAM" id="SignalP"/>
    </source>
</evidence>
<dbReference type="STRING" id="94128.A0A2A3EEP0"/>
<evidence type="ECO:0000256" key="6">
    <source>
        <dbReference type="ARBA" id="ARBA00023180"/>
    </source>
</evidence>
<evidence type="ECO:0000256" key="7">
    <source>
        <dbReference type="PIRNR" id="PIRNR000862"/>
    </source>
</evidence>
<keyword evidence="4 7" id="KW-0442">Lipid degradation</keyword>
<dbReference type="GO" id="GO:0016788">
    <property type="term" value="F:hydrolase activity, acting on ester bonds"/>
    <property type="evidence" value="ECO:0007669"/>
    <property type="project" value="InterPro"/>
</dbReference>
<dbReference type="Pfam" id="PF04083">
    <property type="entry name" value="Abhydro_lipase"/>
    <property type="match status" value="1"/>
</dbReference>
<evidence type="ECO:0000256" key="1">
    <source>
        <dbReference type="ARBA" id="ARBA00010701"/>
    </source>
</evidence>
<feature type="signal peptide" evidence="9">
    <location>
        <begin position="1"/>
        <end position="17"/>
    </location>
</feature>
<evidence type="ECO:0000313" key="11">
    <source>
        <dbReference type="EMBL" id="PBC29636.1"/>
    </source>
</evidence>
<keyword evidence="5" id="KW-0443">Lipid metabolism</keyword>
<feature type="chain" id="PRO_5013172543" description="Lipase" evidence="9">
    <location>
        <begin position="18"/>
        <end position="410"/>
    </location>
</feature>
<dbReference type="SUPFAM" id="SSF53474">
    <property type="entry name" value="alpha/beta-Hydrolases"/>
    <property type="match status" value="1"/>
</dbReference>
<evidence type="ECO:0000259" key="10">
    <source>
        <dbReference type="Pfam" id="PF04083"/>
    </source>
</evidence>
<proteinExistence type="inferred from homology"/>
<feature type="domain" description="Partial AB-hydrolase lipase" evidence="10">
    <location>
        <begin position="52"/>
        <end position="108"/>
    </location>
</feature>
<keyword evidence="3 7" id="KW-0378">Hydrolase</keyword>
<dbReference type="InterPro" id="IPR029058">
    <property type="entry name" value="AB_hydrolase_fold"/>
</dbReference>
<dbReference type="InterPro" id="IPR025483">
    <property type="entry name" value="Lipase_euk"/>
</dbReference>
<dbReference type="PIRSF" id="PIRSF000862">
    <property type="entry name" value="Steryl_ester_lip"/>
    <property type="match status" value="1"/>
</dbReference>
<organism evidence="11 12">
    <name type="scientific">Apis cerana cerana</name>
    <name type="common">Oriental honeybee</name>
    <dbReference type="NCBI Taxonomy" id="94128"/>
    <lineage>
        <taxon>Eukaryota</taxon>
        <taxon>Metazoa</taxon>
        <taxon>Ecdysozoa</taxon>
        <taxon>Arthropoda</taxon>
        <taxon>Hexapoda</taxon>
        <taxon>Insecta</taxon>
        <taxon>Pterygota</taxon>
        <taxon>Neoptera</taxon>
        <taxon>Endopterygota</taxon>
        <taxon>Hymenoptera</taxon>
        <taxon>Apocrita</taxon>
        <taxon>Aculeata</taxon>
        <taxon>Apoidea</taxon>
        <taxon>Anthophila</taxon>
        <taxon>Apidae</taxon>
        <taxon>Apis</taxon>
    </lineage>
</organism>
<sequence length="410" mass="47212">MLKISYILFCILPLILAIPFTEQENELNENLYSIFDKVLSPQNMLQLHQNDELIRKEGYTAETHQIVTEDRYILDVHRISESPKSSTKNKPPVLLVHGVFDCSATWLIPGPGKGLGFLLADLGYDVWMINVRGNRYAREHLDMNILDKNYWNFSWHEIGVYDIPATIDYVLEKTNKEKIFIISHSQGGSAFFVTASERPEYQNKIIASFSMAPAVFMSRTNNPLFKILAPFSNDIKYLTKLIGMYEFKPTNKLIQMLGKKLCKEGELLQPICQNIVFLFGGIDKELNMTLLPLITQYDPAGSSVNQFVHFAQLIHSGKFRKYDYGIIGNLKKYGKIQPPDYELAKIKIPVHLYYAANDMFINVEDLNDLYKALPNAQKFLVPSNTFAHLDFVWGKHVDVLRIYKSFKNQY</sequence>
<dbReference type="Gene3D" id="3.40.50.1820">
    <property type="entry name" value="alpha/beta hydrolase"/>
    <property type="match status" value="1"/>
</dbReference>
<dbReference type="GO" id="GO:0016042">
    <property type="term" value="P:lipid catabolic process"/>
    <property type="evidence" value="ECO:0007669"/>
    <property type="project" value="UniProtKB-KW"/>
</dbReference>
<evidence type="ECO:0000256" key="2">
    <source>
        <dbReference type="ARBA" id="ARBA00022729"/>
    </source>
</evidence>
<evidence type="ECO:0000313" key="12">
    <source>
        <dbReference type="Proteomes" id="UP000242457"/>
    </source>
</evidence>
<name>A0A2A3EEP0_APICC</name>
<keyword evidence="2 9" id="KW-0732">Signal</keyword>
<dbReference type="PANTHER" id="PTHR11005">
    <property type="entry name" value="LYSOSOMAL ACID LIPASE-RELATED"/>
    <property type="match status" value="1"/>
</dbReference>
<dbReference type="AlphaFoldDB" id="A0A2A3EEP0"/>
<dbReference type="OrthoDB" id="9974421at2759"/>
<dbReference type="FunFam" id="3.40.50.1820:FF:000021">
    <property type="entry name" value="Lipase"/>
    <property type="match status" value="1"/>
</dbReference>